<proteinExistence type="predicted"/>
<dbReference type="EMBL" id="FNJB01000002">
    <property type="protein sequence ID" value="SDO19695.1"/>
    <property type="molecule type" value="Genomic_DNA"/>
</dbReference>
<gene>
    <name evidence="1" type="ORF">SAMN05192558_102154</name>
</gene>
<evidence type="ECO:0000313" key="1">
    <source>
        <dbReference type="EMBL" id="SDO19695.1"/>
    </source>
</evidence>
<dbReference type="OrthoDB" id="242553at2"/>
<reference evidence="2" key="1">
    <citation type="submission" date="2016-10" db="EMBL/GenBank/DDBJ databases">
        <authorList>
            <person name="Varghese N."/>
            <person name="Submissions S."/>
        </authorList>
    </citation>
    <scope>NUCLEOTIDE SEQUENCE [LARGE SCALE GENOMIC DNA]</scope>
    <source>
        <strain evidence="2">IBRC-M 10655</strain>
    </source>
</reference>
<dbReference type="Proteomes" id="UP000199651">
    <property type="component" value="Unassembled WGS sequence"/>
</dbReference>
<evidence type="ECO:0008006" key="3">
    <source>
        <dbReference type="Google" id="ProtNLM"/>
    </source>
</evidence>
<name>A0A1H0HKJ2_9PSEU</name>
<dbReference type="RefSeq" id="WP_091370522.1">
    <property type="nucleotide sequence ID" value="NZ_FNDV01000001.1"/>
</dbReference>
<dbReference type="STRING" id="504798.SAMN05421871_101149"/>
<keyword evidence="2" id="KW-1185">Reference proteome</keyword>
<sequence length="616" mass="65119">MTRPDLLALSHDDLAALTNRGLVKRAAKEVDAAPPSITVEADGTVEATFADGVRATLPPVGFGAFGCTCAAPGACRHRVGAVLAYQRQAEDEPVEQASWSPGDVDDGILAARYGTRTIAAAKRTLGGGFLARVLRPATVEMPAATVRFLVPGELGYVDCDARAERRDELTVLAVWAFREADRAHPGLPDVTVDIGLAAATASGSGIEDAFPLLDDLLRDGVSTSGPVLTAALARCRTVLDSRDLRWPVAALDDLVDQLTAYQERDARYQARVVAELVTELHARHRASTGGSPRTRVLGTDERAETPLKRVRLVSLGCRAHADGGVQVYLAHPAGGAVLVLRHRWETPGPLGARRIAGTTLHALAHANIVSESAIRDAGRRVRIGSNRVARTAITPVGAAWDDLPAPIRLDAAAILAETADLPPRLVRPRVAAEFVRVVPIAEVRSVAYDPGAQRLHADCVDPDGSPVTLSLPYRAHTPGALDGLARLLADDPVAVSGTVRRHDGTVWVDPIAVATATGVTVLDLLDDRAGALDASSEAADDLMSTALAGAMEVLAEAIHRGLRHLPPTYPDRVTAAARTLDDVGLRKAANAVRAFADDPGAWLDAQIRLLTTVEFR</sequence>
<dbReference type="AlphaFoldDB" id="A0A1H0HKJ2"/>
<evidence type="ECO:0000313" key="2">
    <source>
        <dbReference type="Proteomes" id="UP000199651"/>
    </source>
</evidence>
<accession>A0A1H0HKJ2</accession>
<protein>
    <recommendedName>
        <fullName evidence="3">SWIM-type domain-containing protein</fullName>
    </recommendedName>
</protein>
<organism evidence="1 2">
    <name type="scientific">Actinokineospora alba</name>
    <dbReference type="NCBI Taxonomy" id="504798"/>
    <lineage>
        <taxon>Bacteria</taxon>
        <taxon>Bacillati</taxon>
        <taxon>Actinomycetota</taxon>
        <taxon>Actinomycetes</taxon>
        <taxon>Pseudonocardiales</taxon>
        <taxon>Pseudonocardiaceae</taxon>
        <taxon>Actinokineospora</taxon>
    </lineage>
</organism>